<dbReference type="InterPro" id="IPR025724">
    <property type="entry name" value="GAG-pre-integrase_dom"/>
</dbReference>
<protein>
    <recommendedName>
        <fullName evidence="2">Integrase catalytic domain-containing protein</fullName>
    </recommendedName>
</protein>
<name>A0AAD5F541_PRUDU</name>
<dbReference type="GO" id="GO:0006508">
    <property type="term" value="P:proteolysis"/>
    <property type="evidence" value="ECO:0007669"/>
    <property type="project" value="UniProtKB-KW"/>
</dbReference>
<evidence type="ECO:0000313" key="3">
    <source>
        <dbReference type="EMBL" id="KAI5353569.1"/>
    </source>
</evidence>
<keyword evidence="4" id="KW-1185">Reference proteome</keyword>
<feature type="domain" description="Integrase catalytic" evidence="2">
    <location>
        <begin position="137"/>
        <end position="304"/>
    </location>
</feature>
<reference evidence="3 4" key="1">
    <citation type="journal article" date="2022" name="G3 (Bethesda)">
        <title>Whole-genome sequence and methylome profiling of the almond [Prunus dulcis (Mill.) D.A. Webb] cultivar 'Nonpareil'.</title>
        <authorList>
            <person name="D'Amico-Willman K.M."/>
            <person name="Ouma W.Z."/>
            <person name="Meulia T."/>
            <person name="Sideli G.M."/>
            <person name="Gradziel T.M."/>
            <person name="Fresnedo-Ramirez J."/>
        </authorList>
    </citation>
    <scope>NUCLEOTIDE SEQUENCE [LARGE SCALE GENOMIC DNA]</scope>
    <source>
        <strain evidence="3">Clone GOH B32 T37-40</strain>
    </source>
</reference>
<dbReference type="Pfam" id="PF22936">
    <property type="entry name" value="Pol_BBD"/>
    <property type="match status" value="1"/>
</dbReference>
<dbReference type="InterPro" id="IPR039537">
    <property type="entry name" value="Retrotran_Ty1/copia-like"/>
</dbReference>
<dbReference type="Proteomes" id="UP001054821">
    <property type="component" value="Chromosome 1"/>
</dbReference>
<evidence type="ECO:0000313" key="4">
    <source>
        <dbReference type="Proteomes" id="UP001054821"/>
    </source>
</evidence>
<gene>
    <name evidence="3" type="ORF">L3X38_006463</name>
</gene>
<proteinExistence type="predicted"/>
<evidence type="ECO:0000259" key="2">
    <source>
        <dbReference type="PROSITE" id="PS50994"/>
    </source>
</evidence>
<dbReference type="InterPro" id="IPR001584">
    <property type="entry name" value="Integrase_cat-core"/>
</dbReference>
<dbReference type="PANTHER" id="PTHR42648:SF22">
    <property type="entry name" value="REVERSE TRANSCRIPTASE TY1_COPIA-TYPE DOMAIN-CONTAINING PROTEIN"/>
    <property type="match status" value="1"/>
</dbReference>
<dbReference type="AlphaFoldDB" id="A0AAD5F541"/>
<dbReference type="Pfam" id="PF25597">
    <property type="entry name" value="SH3_retrovirus"/>
    <property type="match status" value="1"/>
</dbReference>
<dbReference type="InterPro" id="IPR054722">
    <property type="entry name" value="PolX-like_BBD"/>
</dbReference>
<dbReference type="Gene3D" id="3.30.420.10">
    <property type="entry name" value="Ribonuclease H-like superfamily/Ribonuclease H"/>
    <property type="match status" value="1"/>
</dbReference>
<comment type="caution">
    <text evidence="3">The sequence shown here is derived from an EMBL/GenBank/DDBJ whole genome shotgun (WGS) entry which is preliminary data.</text>
</comment>
<keyword evidence="1" id="KW-0378">Hydrolase</keyword>
<accession>A0AAD5F541</accession>
<dbReference type="PANTHER" id="PTHR42648">
    <property type="entry name" value="TRANSPOSASE, PUTATIVE-RELATED"/>
    <property type="match status" value="1"/>
</dbReference>
<dbReference type="Pfam" id="PF13976">
    <property type="entry name" value="gag_pre-integrs"/>
    <property type="match status" value="1"/>
</dbReference>
<organism evidence="3 4">
    <name type="scientific">Prunus dulcis</name>
    <name type="common">Almond</name>
    <name type="synonym">Amygdalus dulcis</name>
    <dbReference type="NCBI Taxonomy" id="3755"/>
    <lineage>
        <taxon>Eukaryota</taxon>
        <taxon>Viridiplantae</taxon>
        <taxon>Streptophyta</taxon>
        <taxon>Embryophyta</taxon>
        <taxon>Tracheophyta</taxon>
        <taxon>Spermatophyta</taxon>
        <taxon>Magnoliopsida</taxon>
        <taxon>eudicotyledons</taxon>
        <taxon>Gunneridae</taxon>
        <taxon>Pentapetalae</taxon>
        <taxon>rosids</taxon>
        <taxon>fabids</taxon>
        <taxon>Rosales</taxon>
        <taxon>Rosaceae</taxon>
        <taxon>Amygdaloideae</taxon>
        <taxon>Amygdaleae</taxon>
        <taxon>Prunus</taxon>
    </lineage>
</organism>
<dbReference type="InterPro" id="IPR036397">
    <property type="entry name" value="RNaseH_sf"/>
</dbReference>
<sequence>MGDNSFVGAIAATSENLCGSDCILGTSSNTWIIDTGASDHMTYDAIFFDELFSNTRDPYITSANGLPSPITGEDTISLIPTLSLSSALLVPSIHCNLLSIGRLLDTLNASATLYYLTLPSAPVRDRVVHTVQSCSMKDKQQIWLWHRRLGHLSFGYLKRLFSSLFRSCDESSFKCETCILAKSHRTVFPLSDSKATKPFDLFHDRVKVFRTDNGGEYVNNPLTHFFRNQCIIHQTTTSFTPQQNGVSERKNCHLLEVARSIILDMSVPHHLWGHGILAATHLINRTPSRVLDFKTSLDVLCAHTSPVFVSKLPPKVFGCVAYVHIYSHQRSKLDPSALRCVFIGYSTTQKGYK</sequence>
<keyword evidence="1" id="KW-0645">Protease</keyword>
<dbReference type="GO" id="GO:0015074">
    <property type="term" value="P:DNA integration"/>
    <property type="evidence" value="ECO:0007669"/>
    <property type="project" value="InterPro"/>
</dbReference>
<dbReference type="GO" id="GO:0003676">
    <property type="term" value="F:nucleic acid binding"/>
    <property type="evidence" value="ECO:0007669"/>
    <property type="project" value="InterPro"/>
</dbReference>
<dbReference type="InterPro" id="IPR012337">
    <property type="entry name" value="RNaseH-like_sf"/>
</dbReference>
<dbReference type="SUPFAM" id="SSF53098">
    <property type="entry name" value="Ribonuclease H-like"/>
    <property type="match status" value="1"/>
</dbReference>
<dbReference type="EMBL" id="JAJFAZ020000001">
    <property type="protein sequence ID" value="KAI5353569.1"/>
    <property type="molecule type" value="Genomic_DNA"/>
</dbReference>
<dbReference type="PROSITE" id="PS50994">
    <property type="entry name" value="INTEGRASE"/>
    <property type="match status" value="1"/>
</dbReference>
<dbReference type="InterPro" id="IPR057670">
    <property type="entry name" value="SH3_retrovirus"/>
</dbReference>
<evidence type="ECO:0000256" key="1">
    <source>
        <dbReference type="ARBA" id="ARBA00022670"/>
    </source>
</evidence>
<dbReference type="GO" id="GO:0008233">
    <property type="term" value="F:peptidase activity"/>
    <property type="evidence" value="ECO:0007669"/>
    <property type="project" value="UniProtKB-KW"/>
</dbReference>